<dbReference type="KEGG" id="bfl:Bfl624"/>
<dbReference type="UniPathway" id="UPA00574">
    <property type="reaction ID" value="UER00633"/>
</dbReference>
<dbReference type="GO" id="GO:0044206">
    <property type="term" value="P:UMP salvage"/>
    <property type="evidence" value="ECO:0007669"/>
    <property type="project" value="UniProtKB-UniPathway"/>
</dbReference>
<dbReference type="GO" id="GO:0009166">
    <property type="term" value="P:nucleotide catabolic process"/>
    <property type="evidence" value="ECO:0007669"/>
    <property type="project" value="InterPro"/>
</dbReference>
<dbReference type="SUPFAM" id="SSF53167">
    <property type="entry name" value="Purine and uridine phosphorylases"/>
    <property type="match status" value="1"/>
</dbReference>
<feature type="domain" description="Nucleoside phosphorylase" evidence="11">
    <location>
        <begin position="22"/>
        <end position="230"/>
    </location>
</feature>
<dbReference type="STRING" id="203907.Bfl624"/>
<dbReference type="GO" id="GO:0009164">
    <property type="term" value="P:nucleoside catabolic process"/>
    <property type="evidence" value="ECO:0007669"/>
    <property type="project" value="UniProtKB-ARBA"/>
</dbReference>
<dbReference type="NCBIfam" id="NF008383">
    <property type="entry name" value="PRK11178.1"/>
    <property type="match status" value="1"/>
</dbReference>
<reference evidence="12 13" key="1">
    <citation type="journal article" date="2003" name="Proc. Natl. Acad. Sci. U.S.A.">
        <title>The genome sequence of Blochmannia floridanus: comparative analysis of reduced genomes.</title>
        <authorList>
            <person name="Gil R."/>
            <person name="Silva F.J."/>
            <person name="Zientz E."/>
            <person name="Delmotte F."/>
            <person name="Gonzalez-Candelas F."/>
            <person name="Latorre A."/>
            <person name="Rausell C."/>
            <person name="Kramerbeek J."/>
            <person name="Gadau J."/>
            <person name="Hoelldobler B."/>
            <person name="van Ham R.C.H.J."/>
            <person name="Gross R."/>
            <person name="Moya A."/>
        </authorList>
    </citation>
    <scope>NUCLEOTIDE SEQUENCE [LARGE SCALE GENOMIC DNA]</scope>
</reference>
<dbReference type="PANTHER" id="PTHR43691">
    <property type="entry name" value="URIDINE PHOSPHORYLASE"/>
    <property type="match status" value="1"/>
</dbReference>
<keyword evidence="7 10" id="KW-0328">Glycosyltransferase</keyword>
<comment type="pathway">
    <text evidence="2 10">Pyrimidine metabolism; UMP biosynthesis via salvage pathway; uracil from uridine (phosphorylase route): step 1/1.</text>
</comment>
<dbReference type="Gene3D" id="3.40.50.1580">
    <property type="entry name" value="Nucleoside phosphorylase domain"/>
    <property type="match status" value="1"/>
</dbReference>
<proteinExistence type="inferred from homology"/>
<evidence type="ECO:0000256" key="10">
    <source>
        <dbReference type="RuleBase" id="RU361131"/>
    </source>
</evidence>
<evidence type="ECO:0000256" key="6">
    <source>
        <dbReference type="ARBA" id="ARBA00022490"/>
    </source>
</evidence>
<dbReference type="CDD" id="cd17767">
    <property type="entry name" value="UP_EcUdp-like"/>
    <property type="match status" value="1"/>
</dbReference>
<dbReference type="AlphaFoldDB" id="Q7VRI9"/>
<comment type="function">
    <text evidence="10">Catalyzes the reversible phosphorylytic cleavage of uridine to uracil and ribose-1-phosphate.</text>
</comment>
<dbReference type="PROSITE" id="PS01232">
    <property type="entry name" value="PNP_UDP_1"/>
    <property type="match status" value="1"/>
</dbReference>
<dbReference type="HOGENOM" id="CLU_068457_0_0_6"/>
<sequence length="271" mass="29800">MVVSPMHTFHLNLNSKEINNIKLAILPGDPDRVKKIALLMDNPKYISKNREFTIWSANLNKNKIIICSTGIGGPSTSIVVEELSQLGIRIFLRIGTAGAIQPYLTVGSVLIVTAAVRYDGASQHFAPLEFPAVADLSCSLALIQSAQAISSKTYWGINVSSDTFYPGQERLNTYSGWVIKKLKGSMEEWKNMGVMGYEMESATLLTMCASQKNLRAGSIVGIIVNRTQKEIPNLDSVLHAENIAIQSVIKAAKMLLSNQNNIFLNKHNYNT</sequence>
<dbReference type="eggNOG" id="COG2820">
    <property type="taxonomic scope" value="Bacteria"/>
</dbReference>
<evidence type="ECO:0000256" key="4">
    <source>
        <dbReference type="ARBA" id="ARBA00011888"/>
    </source>
</evidence>
<gene>
    <name evidence="12" type="primary">udp</name>
    <name evidence="12" type="ordered locus">Bfl624</name>
</gene>
<dbReference type="EC" id="2.4.2.3" evidence="4 10"/>
<evidence type="ECO:0000256" key="9">
    <source>
        <dbReference type="ARBA" id="ARBA00048447"/>
    </source>
</evidence>
<protein>
    <recommendedName>
        <fullName evidence="5 10">Uridine phosphorylase</fullName>
        <ecNumber evidence="4 10">2.4.2.3</ecNumber>
    </recommendedName>
</protein>
<organism evidence="12 13">
    <name type="scientific">Blochmanniella floridana</name>
    <dbReference type="NCBI Taxonomy" id="203907"/>
    <lineage>
        <taxon>Bacteria</taxon>
        <taxon>Pseudomonadati</taxon>
        <taxon>Pseudomonadota</taxon>
        <taxon>Gammaproteobacteria</taxon>
        <taxon>Enterobacterales</taxon>
        <taxon>Enterobacteriaceae</taxon>
        <taxon>ant endosymbionts</taxon>
        <taxon>Candidatus Blochmanniella</taxon>
    </lineage>
</organism>
<evidence type="ECO:0000256" key="1">
    <source>
        <dbReference type="ARBA" id="ARBA00004496"/>
    </source>
</evidence>
<dbReference type="PANTHER" id="PTHR43691:SF11">
    <property type="entry name" value="FI09636P-RELATED"/>
    <property type="match status" value="1"/>
</dbReference>
<keyword evidence="13" id="KW-1185">Reference proteome</keyword>
<comment type="subcellular location">
    <subcellularLocation>
        <location evidence="1">Cytoplasm</location>
    </subcellularLocation>
</comment>
<dbReference type="GO" id="GO:0005829">
    <property type="term" value="C:cytosol"/>
    <property type="evidence" value="ECO:0007669"/>
    <property type="project" value="TreeGrafter"/>
</dbReference>
<keyword evidence="6" id="KW-0963">Cytoplasm</keyword>
<dbReference type="NCBIfam" id="TIGR01718">
    <property type="entry name" value="Uridine-psphlse"/>
    <property type="match status" value="1"/>
</dbReference>
<dbReference type="InterPro" id="IPR000845">
    <property type="entry name" value="Nucleoside_phosphorylase_d"/>
</dbReference>
<dbReference type="Proteomes" id="UP000002192">
    <property type="component" value="Chromosome"/>
</dbReference>
<accession>Q7VRI9</accession>
<dbReference type="Pfam" id="PF01048">
    <property type="entry name" value="PNP_UDP_1"/>
    <property type="match status" value="1"/>
</dbReference>
<comment type="similarity">
    <text evidence="3 10">Belongs to the PNP/UDP phosphorylase family.</text>
</comment>
<evidence type="ECO:0000313" key="13">
    <source>
        <dbReference type="Proteomes" id="UP000002192"/>
    </source>
</evidence>
<dbReference type="InterPro" id="IPR010058">
    <property type="entry name" value="Uridine_phosphorylase"/>
</dbReference>
<evidence type="ECO:0000256" key="7">
    <source>
        <dbReference type="ARBA" id="ARBA00022676"/>
    </source>
</evidence>
<evidence type="ECO:0000313" key="12">
    <source>
        <dbReference type="EMBL" id="CAD83299.1"/>
    </source>
</evidence>
<dbReference type="GO" id="GO:0004850">
    <property type="term" value="F:uridine phosphorylase activity"/>
    <property type="evidence" value="ECO:0007669"/>
    <property type="project" value="UniProtKB-EC"/>
</dbReference>
<evidence type="ECO:0000259" key="11">
    <source>
        <dbReference type="Pfam" id="PF01048"/>
    </source>
</evidence>
<evidence type="ECO:0000256" key="2">
    <source>
        <dbReference type="ARBA" id="ARBA00004825"/>
    </source>
</evidence>
<dbReference type="InterPro" id="IPR035994">
    <property type="entry name" value="Nucleoside_phosphorylase_sf"/>
</dbReference>
<name>Q7VRI9_BLOFL</name>
<dbReference type="EMBL" id="BX248583">
    <property type="protein sequence ID" value="CAD83299.1"/>
    <property type="molecule type" value="Genomic_DNA"/>
</dbReference>
<evidence type="ECO:0000256" key="5">
    <source>
        <dbReference type="ARBA" id="ARBA00021980"/>
    </source>
</evidence>
<dbReference type="InterPro" id="IPR018016">
    <property type="entry name" value="Nucleoside_phosphorylase_CS"/>
</dbReference>
<evidence type="ECO:0000256" key="8">
    <source>
        <dbReference type="ARBA" id="ARBA00022679"/>
    </source>
</evidence>
<comment type="catalytic activity">
    <reaction evidence="9 10">
        <text>uridine + phosphate = alpha-D-ribose 1-phosphate + uracil</text>
        <dbReference type="Rhea" id="RHEA:24388"/>
        <dbReference type="ChEBI" id="CHEBI:16704"/>
        <dbReference type="ChEBI" id="CHEBI:17568"/>
        <dbReference type="ChEBI" id="CHEBI:43474"/>
        <dbReference type="ChEBI" id="CHEBI:57720"/>
        <dbReference type="EC" id="2.4.2.3"/>
    </reaction>
</comment>
<keyword evidence="8 10" id="KW-0808">Transferase</keyword>
<evidence type="ECO:0000256" key="3">
    <source>
        <dbReference type="ARBA" id="ARBA00010456"/>
    </source>
</evidence>